<dbReference type="eggNOG" id="ENOG502ZS6T">
    <property type="taxonomic scope" value="Bacteria"/>
</dbReference>
<organism evidence="1 2">
    <name type="scientific">marine gamma proteobacterium HTCC2143</name>
    <dbReference type="NCBI Taxonomy" id="247633"/>
    <lineage>
        <taxon>Bacteria</taxon>
        <taxon>Pseudomonadati</taxon>
        <taxon>Pseudomonadota</taxon>
        <taxon>Gammaproteobacteria</taxon>
        <taxon>Cellvibrionales</taxon>
        <taxon>Spongiibacteraceae</taxon>
        <taxon>BD1-7 clade</taxon>
    </lineage>
</organism>
<dbReference type="EC" id="2.3.3.1" evidence="1"/>
<keyword evidence="1" id="KW-0012">Acyltransferase</keyword>
<gene>
    <name evidence="1" type="primary">gltA</name>
    <name evidence="1" type="ORF">GP2143_03678</name>
</gene>
<dbReference type="GO" id="GO:0036440">
    <property type="term" value="F:citrate synthase activity"/>
    <property type="evidence" value="ECO:0007669"/>
    <property type="project" value="UniProtKB-EC"/>
</dbReference>
<protein>
    <submittedName>
        <fullName evidence="1">Type II citrate synthase</fullName>
        <ecNumber evidence="1">2.3.3.1</ecNumber>
    </submittedName>
</protein>
<comment type="caution">
    <text evidence="1">The sequence shown here is derived from an EMBL/GenBank/DDBJ whole genome shotgun (WGS) entry which is preliminary data.</text>
</comment>
<name>A0YD87_9GAMM</name>
<sequence length="69" mass="7957">MMGEIKRAVQPIEINYICDNCQHGMMKKSGEMNEDTGDTLHSCVICGHQQTFQWVEYPRIDYVGEGENF</sequence>
<dbReference type="STRING" id="247633.GP2143_03678"/>
<reference evidence="1 2" key="1">
    <citation type="journal article" date="2010" name="J. Bacteriol.">
        <title>Genome sequence of the oligotrophic marine Gammaproteobacterium HTCC2143, isolated from the Oregon Coast.</title>
        <authorList>
            <person name="Oh H.M."/>
            <person name="Kang I."/>
            <person name="Ferriera S."/>
            <person name="Giovannoni S.J."/>
            <person name="Cho J.C."/>
        </authorList>
    </citation>
    <scope>NUCLEOTIDE SEQUENCE [LARGE SCALE GENOMIC DNA]</scope>
    <source>
        <strain evidence="1 2">HTCC2143</strain>
    </source>
</reference>
<dbReference type="EMBL" id="AAVT01000004">
    <property type="protein sequence ID" value="EAW31190.1"/>
    <property type="molecule type" value="Genomic_DNA"/>
</dbReference>
<accession>A0YD87</accession>
<dbReference type="AlphaFoldDB" id="A0YD87"/>
<keyword evidence="2" id="KW-1185">Reference proteome</keyword>
<proteinExistence type="predicted"/>
<evidence type="ECO:0000313" key="1">
    <source>
        <dbReference type="EMBL" id="EAW31190.1"/>
    </source>
</evidence>
<keyword evidence="1" id="KW-0808">Transferase</keyword>
<dbReference type="Proteomes" id="UP000004931">
    <property type="component" value="Unassembled WGS sequence"/>
</dbReference>
<evidence type="ECO:0000313" key="2">
    <source>
        <dbReference type="Proteomes" id="UP000004931"/>
    </source>
</evidence>